<dbReference type="PANTHER" id="PTHR24323">
    <property type="entry name" value="CEH-10 HOMEODOMAIN-CONTAINING HOMOLOG"/>
    <property type="match status" value="1"/>
</dbReference>
<proteinExistence type="predicted"/>
<dbReference type="FunFam" id="1.10.10.60:FF:000777">
    <property type="entry name" value="Homeobox protein dsc-1"/>
    <property type="match status" value="1"/>
</dbReference>
<dbReference type="Pfam" id="PF00046">
    <property type="entry name" value="Homeodomain"/>
    <property type="match status" value="1"/>
</dbReference>
<evidence type="ECO:0000256" key="6">
    <source>
        <dbReference type="RuleBase" id="RU000682"/>
    </source>
</evidence>
<dbReference type="Proteomes" id="UP000095282">
    <property type="component" value="Unplaced"/>
</dbReference>
<evidence type="ECO:0000259" key="7">
    <source>
        <dbReference type="PROSITE" id="PS50071"/>
    </source>
</evidence>
<dbReference type="PROSITE" id="PS50071">
    <property type="entry name" value="HOMEOBOX_2"/>
    <property type="match status" value="1"/>
</dbReference>
<evidence type="ECO:0000256" key="5">
    <source>
        <dbReference type="PROSITE-ProRule" id="PRU00108"/>
    </source>
</evidence>
<name>A0A1I7T1S7_9PELO</name>
<evidence type="ECO:0000313" key="8">
    <source>
        <dbReference type="Proteomes" id="UP000095282"/>
    </source>
</evidence>
<dbReference type="InterPro" id="IPR051775">
    <property type="entry name" value="Homeobox_domain"/>
</dbReference>
<evidence type="ECO:0000256" key="2">
    <source>
        <dbReference type="ARBA" id="ARBA00023125"/>
    </source>
</evidence>
<dbReference type="PROSITE" id="PS00027">
    <property type="entry name" value="HOMEOBOX_1"/>
    <property type="match status" value="1"/>
</dbReference>
<comment type="subcellular location">
    <subcellularLocation>
        <location evidence="1 5 6">Nucleus</location>
    </subcellularLocation>
</comment>
<organism evidence="8 9">
    <name type="scientific">Caenorhabditis tropicalis</name>
    <dbReference type="NCBI Taxonomy" id="1561998"/>
    <lineage>
        <taxon>Eukaryota</taxon>
        <taxon>Metazoa</taxon>
        <taxon>Ecdysozoa</taxon>
        <taxon>Nematoda</taxon>
        <taxon>Chromadorea</taxon>
        <taxon>Rhabditida</taxon>
        <taxon>Rhabditina</taxon>
        <taxon>Rhabditomorpha</taxon>
        <taxon>Rhabditoidea</taxon>
        <taxon>Rhabditidae</taxon>
        <taxon>Peloderinae</taxon>
        <taxon>Caenorhabditis</taxon>
    </lineage>
</organism>
<evidence type="ECO:0000256" key="3">
    <source>
        <dbReference type="ARBA" id="ARBA00023155"/>
    </source>
</evidence>
<evidence type="ECO:0000256" key="1">
    <source>
        <dbReference type="ARBA" id="ARBA00004123"/>
    </source>
</evidence>
<evidence type="ECO:0000313" key="9">
    <source>
        <dbReference type="WBParaSite" id="Csp11.Scaffold466.g1595.t1"/>
    </source>
</evidence>
<dbReference type="SMART" id="SM00389">
    <property type="entry name" value="HOX"/>
    <property type="match status" value="1"/>
</dbReference>
<protein>
    <submittedName>
        <fullName evidence="9">Homeobox domain-containing protein</fullName>
    </submittedName>
</protein>
<keyword evidence="4 5" id="KW-0539">Nucleus</keyword>
<dbReference type="InterPro" id="IPR009057">
    <property type="entry name" value="Homeodomain-like_sf"/>
</dbReference>
<dbReference type="InterPro" id="IPR001356">
    <property type="entry name" value="HD"/>
</dbReference>
<dbReference type="InterPro" id="IPR017970">
    <property type="entry name" value="Homeobox_CS"/>
</dbReference>
<dbReference type="PANTHER" id="PTHR24323:SF7">
    <property type="entry name" value="HOMEOBOX DOMAIN-CONTAINING PROTEIN"/>
    <property type="match status" value="1"/>
</dbReference>
<keyword evidence="3 5" id="KW-0371">Homeobox</keyword>
<dbReference type="CDD" id="cd00086">
    <property type="entry name" value="homeodomain"/>
    <property type="match status" value="1"/>
</dbReference>
<reference evidence="9" key="1">
    <citation type="submission" date="2016-11" db="UniProtKB">
        <authorList>
            <consortium name="WormBaseParasite"/>
        </authorList>
    </citation>
    <scope>IDENTIFICATION</scope>
</reference>
<dbReference type="Gene3D" id="1.10.10.60">
    <property type="entry name" value="Homeodomain-like"/>
    <property type="match status" value="1"/>
</dbReference>
<dbReference type="GO" id="GO:0000976">
    <property type="term" value="F:transcription cis-regulatory region binding"/>
    <property type="evidence" value="ECO:0007669"/>
    <property type="project" value="TreeGrafter"/>
</dbReference>
<dbReference type="WBParaSite" id="Csp11.Scaffold466.g1595.t1">
    <property type="protein sequence ID" value="Csp11.Scaffold466.g1595.t1"/>
    <property type="gene ID" value="Csp11.Scaffold466.g1595"/>
</dbReference>
<accession>A0A1I7T1S7</accession>
<dbReference type="GO" id="GO:0005634">
    <property type="term" value="C:nucleus"/>
    <property type="evidence" value="ECO:0007669"/>
    <property type="project" value="UniProtKB-SubCell"/>
</dbReference>
<keyword evidence="2 5" id="KW-0238">DNA-binding</keyword>
<dbReference type="STRING" id="1561998.A0A1I7T1S7"/>
<feature type="DNA-binding region" description="Homeobox" evidence="5">
    <location>
        <begin position="175"/>
        <end position="234"/>
    </location>
</feature>
<dbReference type="GO" id="GO:0000981">
    <property type="term" value="F:DNA-binding transcription factor activity, RNA polymerase II-specific"/>
    <property type="evidence" value="ECO:0007669"/>
    <property type="project" value="InterPro"/>
</dbReference>
<dbReference type="AlphaFoldDB" id="A0A1I7T1S7"/>
<keyword evidence="8" id="KW-1185">Reference proteome</keyword>
<dbReference type="SUPFAM" id="SSF46689">
    <property type="entry name" value="Homeodomain-like"/>
    <property type="match status" value="1"/>
</dbReference>
<feature type="domain" description="Homeobox" evidence="7">
    <location>
        <begin position="173"/>
        <end position="233"/>
    </location>
</feature>
<sequence length="307" mass="34890">MSNNPNLNNPFDFPELPKISYSEPSGNFLGPQPFLQQFDAPRNVVPQLSRRWSCGDSQHGLEEMPASYYHNLGFALHNHIQMSNQRYLSDFNCPSTVSPLPSAHETGQLPPLSTYDHIGNHDPNMFSPHAYGGSMIPDSSYFENGSRSISAPDIGNSVINPGALSSGSSQSCGGKRRFRTNFTEQQSMFLEASFTDSHYPDHKAKKHMADYLNIPEDRITVWFQNRRAKWRRKEHRQRDKTKNELFSSAPTSFDYSCFPGPGPEENMDVKHAIPYGIPIQQFQMTHEQFQANLEASSSNYIQNQEHR</sequence>
<evidence type="ECO:0000256" key="4">
    <source>
        <dbReference type="ARBA" id="ARBA00023242"/>
    </source>
</evidence>